<organism evidence="1 2">
    <name type="scientific">Colletotrichum truncatum</name>
    <name type="common">Anthracnose fungus</name>
    <name type="synonym">Colletotrichum capsici</name>
    <dbReference type="NCBI Taxonomy" id="5467"/>
    <lineage>
        <taxon>Eukaryota</taxon>
        <taxon>Fungi</taxon>
        <taxon>Dikarya</taxon>
        <taxon>Ascomycota</taxon>
        <taxon>Pezizomycotina</taxon>
        <taxon>Sordariomycetes</taxon>
        <taxon>Hypocreomycetidae</taxon>
        <taxon>Glomerellales</taxon>
        <taxon>Glomerellaceae</taxon>
        <taxon>Colletotrichum</taxon>
        <taxon>Colletotrichum truncatum species complex</taxon>
    </lineage>
</organism>
<sequence length="320" mass="35239">MCPRGNILPFPAPTWQPKSKPGIIAVLMGCVLVTAAMQGYDVAMMGGMNILPQYTQYFQLSTATRSLNVATNYIGGALSCFCWGWVTDTYGRRVGLFWSAMITVIAAIMQGAAQHIAMFCVARIFIGFGTTASVISGSAYLAETLPWEQRAWGLALFDDLFYVGALAAAGVTFASFRLNSTWAWRLPSLIQGVWGLSCILVLPWIPESPRWLVDQGHAQDALIVLAQVNSKGNTRDDMVRLQFRQICETIEYERDPMSYKEALRNRGARKRLVITATCALISMLTGNIFVMYNIGKMLSHAGLSDESSQLLVVSCATAFW</sequence>
<dbReference type="EMBL" id="VUJX02000006">
    <property type="protein sequence ID" value="KAL0935529.1"/>
    <property type="molecule type" value="Genomic_DNA"/>
</dbReference>
<accession>A0ACC3YUI0</accession>
<comment type="caution">
    <text evidence="1">The sequence shown here is derived from an EMBL/GenBank/DDBJ whole genome shotgun (WGS) entry which is preliminary data.</text>
</comment>
<name>A0ACC3YUI0_COLTU</name>
<proteinExistence type="predicted"/>
<dbReference type="Proteomes" id="UP000805649">
    <property type="component" value="Unassembled WGS sequence"/>
</dbReference>
<evidence type="ECO:0000313" key="2">
    <source>
        <dbReference type="Proteomes" id="UP000805649"/>
    </source>
</evidence>
<reference evidence="1 2" key="1">
    <citation type="journal article" date="2020" name="Phytopathology">
        <title>Genome Sequence Resources of Colletotrichum truncatum, C. plurivorum, C. musicola, and C. sojae: Four Species Pathogenic to Soybean (Glycine max).</title>
        <authorList>
            <person name="Rogerio F."/>
            <person name="Boufleur T.R."/>
            <person name="Ciampi-Guillardi M."/>
            <person name="Sukno S.A."/>
            <person name="Thon M.R."/>
            <person name="Massola Junior N.S."/>
            <person name="Baroncelli R."/>
        </authorList>
    </citation>
    <scope>NUCLEOTIDE SEQUENCE [LARGE SCALE GENOMIC DNA]</scope>
    <source>
        <strain evidence="1 2">CMES1059</strain>
    </source>
</reference>
<protein>
    <submittedName>
        <fullName evidence="1">Uncharacterized protein</fullName>
    </submittedName>
</protein>
<keyword evidence="2" id="KW-1185">Reference proteome</keyword>
<gene>
    <name evidence="1" type="ORF">CTRU02_210120</name>
</gene>
<evidence type="ECO:0000313" key="1">
    <source>
        <dbReference type="EMBL" id="KAL0935529.1"/>
    </source>
</evidence>